<feature type="domain" description="Gram-positive pilin backbone subunit 3 Cna-B-like" evidence="10">
    <location>
        <begin position="381"/>
        <end position="515"/>
    </location>
</feature>
<dbReference type="InterPro" id="IPR008966">
    <property type="entry name" value="Adhesion_dom_sf"/>
</dbReference>
<dbReference type="Gene3D" id="2.60.40.740">
    <property type="match status" value="1"/>
</dbReference>
<dbReference type="InterPro" id="IPR013783">
    <property type="entry name" value="Ig-like_fold"/>
</dbReference>
<dbReference type="eggNOG" id="COG4932">
    <property type="taxonomic scope" value="Bacteria"/>
</dbReference>
<dbReference type="Pfam" id="PF16555">
    <property type="entry name" value="GramPos_pilinD1"/>
    <property type="match status" value="1"/>
</dbReference>
<evidence type="ECO:0000256" key="4">
    <source>
        <dbReference type="ARBA" id="ARBA00023088"/>
    </source>
</evidence>
<feature type="domain" description="Gram-positive cocci surface proteins LPxTG" evidence="7">
    <location>
        <begin position="708"/>
        <end position="741"/>
    </location>
</feature>
<evidence type="ECO:0000256" key="6">
    <source>
        <dbReference type="SAM" id="SignalP"/>
    </source>
</evidence>
<dbReference type="Gene3D" id="2.60.40.10">
    <property type="entry name" value="Immunoglobulins"/>
    <property type="match status" value="2"/>
</dbReference>
<dbReference type="Pfam" id="PF00746">
    <property type="entry name" value="Gram_pos_anchor"/>
    <property type="match status" value="1"/>
</dbReference>
<dbReference type="InterPro" id="IPR032334">
    <property type="entry name" value="GramPos_pilinBB"/>
</dbReference>
<protein>
    <submittedName>
        <fullName evidence="11">LPXTG-motif cell wall anchor domain protein</fullName>
    </submittedName>
</protein>
<keyword evidence="3 6" id="KW-0732">Signal</keyword>
<evidence type="ECO:0000256" key="3">
    <source>
        <dbReference type="ARBA" id="ARBA00022729"/>
    </source>
</evidence>
<organism evidence="11 12">
    <name type="scientific">Anaerococcus tetradius ATCC 35098</name>
    <dbReference type="NCBI Taxonomy" id="525255"/>
    <lineage>
        <taxon>Bacteria</taxon>
        <taxon>Bacillati</taxon>
        <taxon>Bacillota</taxon>
        <taxon>Tissierellia</taxon>
        <taxon>Tissierellales</taxon>
        <taxon>Peptoniphilaceae</taxon>
        <taxon>Anaerococcus</taxon>
    </lineage>
</organism>
<evidence type="ECO:0000259" key="7">
    <source>
        <dbReference type="Pfam" id="PF00746"/>
    </source>
</evidence>
<feature type="domain" description="Gram-positive pilin subunit D1 N-terminal" evidence="8">
    <location>
        <begin position="35"/>
        <end position="200"/>
    </location>
</feature>
<accession>C2CKD1</accession>
<dbReference type="Proteomes" id="UP000003744">
    <property type="component" value="Unassembled WGS sequence"/>
</dbReference>
<dbReference type="InterPro" id="IPR032332">
    <property type="entry name" value="GramPos_pilinD3"/>
</dbReference>
<evidence type="ECO:0000313" key="11">
    <source>
        <dbReference type="EMBL" id="EEI81896.1"/>
    </source>
</evidence>
<evidence type="ECO:0000256" key="2">
    <source>
        <dbReference type="ARBA" id="ARBA00022525"/>
    </source>
</evidence>
<sequence>MKKKILSLLTAFAMVFGIIAAPFINASANNENNPNSTTIVVHKVLMNEDDWKAFGKDAKEHDGSQITDIGKYFGKSAKEAKGVAFRIYEVKDAQEAGFIKGDDTSLEKYKSDLDANKYYKLVRDEAKNKDFFITGDNGTFEATLGEGNYRIIEDKANSTYVNNLTGSLAVPFDLKLPAGKPDGSGNFSTTDKLHIYPKNTDKKVEFDKNFAKKHGLSAITDPNTLKDVGAVIGNYEKEKTKATADIGKEIPYHAKAKLPQETFFRNLDLADTFDRGIEFKKGSMEVSYNTAADEAEATKKALTKGTDYTITETTSGFSLTFTEAGLKTLNAAAKTQDIYVDFNYKGVVTTDAVADDEMDNNITITYNHEPPKPSPDVQPKNGEINITKTWSSTEKAEKVKYVLTQDGKSVADVTFTAAQTVDKTDLDNGIKFEVTGDYSGKFTGLDNTKQYKVEEFVNGFTPKYTKGNQAGMLSIENNPTPTSITPTPPKVVTGGKKFVKVDSKSDTTPLEGTQFRIWKDGEGNKKLYLTLNDQADLATNKKAYDDAQTAYLKAIERRNAITLKDETKRTDDEKQELTKLDGADTVTGSIKQLKKDRDEKYVKLNLSWKWTETANDAYIFTSNKNGGFEVKGLAWSKDKDGKTTNYYLEETKAPAGYELPSNKDKVATFVVGKDSYNGPANGDTTTHLDYKLVDENNTVQGRGQRVQNIKVSIPKTGGIGSLIFIVAGVAIMTFAFVAYKRSEAREA</sequence>
<dbReference type="Pfam" id="PF16570">
    <property type="entry name" value="GramPos_pilinD3"/>
    <property type="match status" value="1"/>
</dbReference>
<dbReference type="Gene3D" id="1.20.58.90">
    <property type="match status" value="1"/>
</dbReference>
<name>C2CKD1_9FIRM</name>
<dbReference type="InterPro" id="IPR032364">
    <property type="entry name" value="GramPos_pilinD1_N"/>
</dbReference>
<dbReference type="SUPFAM" id="SSF49401">
    <property type="entry name" value="Bacterial adhesins"/>
    <property type="match status" value="1"/>
</dbReference>
<feature type="signal peptide" evidence="6">
    <location>
        <begin position="1"/>
        <end position="20"/>
    </location>
</feature>
<feature type="domain" description="Gram-positive pilin backbone subunit 2 Cna-B-like" evidence="9">
    <location>
        <begin position="246"/>
        <end position="370"/>
    </location>
</feature>
<dbReference type="HOGENOM" id="CLU_383972_0_0_9"/>
<keyword evidence="4" id="KW-0572">Peptidoglycan-anchor</keyword>
<keyword evidence="5" id="KW-1133">Transmembrane helix</keyword>
<dbReference type="RefSeq" id="WP_004836834.1">
    <property type="nucleotide sequence ID" value="NZ_GG666296.1"/>
</dbReference>
<evidence type="ECO:0000313" key="12">
    <source>
        <dbReference type="Proteomes" id="UP000003744"/>
    </source>
</evidence>
<evidence type="ECO:0000256" key="5">
    <source>
        <dbReference type="SAM" id="Phobius"/>
    </source>
</evidence>
<evidence type="ECO:0000259" key="9">
    <source>
        <dbReference type="Pfam" id="PF16569"/>
    </source>
</evidence>
<evidence type="ECO:0000259" key="8">
    <source>
        <dbReference type="Pfam" id="PF16555"/>
    </source>
</evidence>
<dbReference type="EMBL" id="ACGC01000119">
    <property type="protein sequence ID" value="EEI81896.1"/>
    <property type="molecule type" value="Genomic_DNA"/>
</dbReference>
<feature type="transmembrane region" description="Helical" evidence="5">
    <location>
        <begin position="718"/>
        <end position="739"/>
    </location>
</feature>
<gene>
    <name evidence="11" type="ORF">HMPREF0077_1941</name>
</gene>
<dbReference type="Pfam" id="PF16569">
    <property type="entry name" value="GramPos_pilinBB"/>
    <property type="match status" value="1"/>
</dbReference>
<keyword evidence="5" id="KW-0812">Transmembrane</keyword>
<reference evidence="11 12" key="1">
    <citation type="submission" date="2009-01" db="EMBL/GenBank/DDBJ databases">
        <authorList>
            <person name="Qin X."/>
            <person name="Bachman B."/>
            <person name="Battles P."/>
            <person name="Bell A."/>
            <person name="Bess C."/>
            <person name="Bickham C."/>
            <person name="Chaboub L."/>
            <person name="Chen D."/>
            <person name="Coyle M."/>
            <person name="Deiros D.R."/>
            <person name="Dinh H."/>
            <person name="Forbes L."/>
            <person name="Fowler G."/>
            <person name="Francisco L."/>
            <person name="Fu Q."/>
            <person name="Gubbala S."/>
            <person name="Hale W."/>
            <person name="Han Y."/>
            <person name="Hemphill L."/>
            <person name="Highlander S.K."/>
            <person name="Hirani K."/>
            <person name="Hogues M."/>
            <person name="Jackson L."/>
            <person name="Jakkamsetti A."/>
            <person name="Javaid M."/>
            <person name="Jiang H."/>
            <person name="Korchina V."/>
            <person name="Kovar C."/>
            <person name="Lara F."/>
            <person name="Lee S."/>
            <person name="Mata R."/>
            <person name="Mathew T."/>
            <person name="Moen C."/>
            <person name="Morales K."/>
            <person name="Munidasa M."/>
            <person name="Nazareth L."/>
            <person name="Ngo R."/>
            <person name="Nguyen L."/>
            <person name="Okwuonu G."/>
            <person name="Ongeri F."/>
            <person name="Patil S."/>
            <person name="Petrosino J."/>
            <person name="Pham C."/>
            <person name="Pham P."/>
            <person name="Pu L.-L."/>
            <person name="Puazo M."/>
            <person name="Raj R."/>
            <person name="Reid J."/>
            <person name="Rouhana J."/>
            <person name="Saada N."/>
            <person name="Shang Y."/>
            <person name="Simmons D."/>
            <person name="Thornton R."/>
            <person name="Warren J."/>
            <person name="Weissenberger G."/>
            <person name="Zhang J."/>
            <person name="Zhang L."/>
            <person name="Zhou C."/>
            <person name="Zhu D."/>
            <person name="Muzny D."/>
            <person name="Worley K."/>
            <person name="Gibbs R."/>
        </authorList>
    </citation>
    <scope>NUCLEOTIDE SEQUENCE [LARGE SCALE GENOMIC DNA]</scope>
    <source>
        <strain evidence="11 12">ATCC 35098</strain>
    </source>
</reference>
<dbReference type="InterPro" id="IPR019931">
    <property type="entry name" value="LPXTG_anchor"/>
</dbReference>
<evidence type="ECO:0000259" key="10">
    <source>
        <dbReference type="Pfam" id="PF16570"/>
    </source>
</evidence>
<dbReference type="NCBIfam" id="TIGR01167">
    <property type="entry name" value="LPXTG_anchor"/>
    <property type="match status" value="1"/>
</dbReference>
<keyword evidence="1" id="KW-0134">Cell wall</keyword>
<proteinExistence type="predicted"/>
<dbReference type="AlphaFoldDB" id="C2CKD1"/>
<keyword evidence="5" id="KW-0472">Membrane</keyword>
<evidence type="ECO:0000256" key="1">
    <source>
        <dbReference type="ARBA" id="ARBA00022512"/>
    </source>
</evidence>
<keyword evidence="2" id="KW-0964">Secreted</keyword>
<comment type="caution">
    <text evidence="11">The sequence shown here is derived from an EMBL/GenBank/DDBJ whole genome shotgun (WGS) entry which is preliminary data.</text>
</comment>
<feature type="chain" id="PRO_5038977207" evidence="6">
    <location>
        <begin position="21"/>
        <end position="747"/>
    </location>
</feature>
<dbReference type="Gene3D" id="2.60.40.1140">
    <property type="entry name" value="Collagen-binding surface protein Cna, B-type domain"/>
    <property type="match status" value="1"/>
</dbReference>